<dbReference type="AlphaFoldDB" id="A0AAJ7S9L9"/>
<keyword evidence="1" id="KW-0233">DNA recombination</keyword>
<dbReference type="RefSeq" id="XP_026673901.1">
    <property type="nucleotide sequence ID" value="XM_026818100.1"/>
</dbReference>
<evidence type="ECO:0000256" key="2">
    <source>
        <dbReference type="SAM" id="MobiDB-lite"/>
    </source>
</evidence>
<dbReference type="GO" id="GO:0015074">
    <property type="term" value="P:DNA integration"/>
    <property type="evidence" value="ECO:0007669"/>
    <property type="project" value="InterPro"/>
</dbReference>
<evidence type="ECO:0000313" key="3">
    <source>
        <dbReference type="Proteomes" id="UP000694925"/>
    </source>
</evidence>
<dbReference type="GO" id="GO:0006310">
    <property type="term" value="P:DNA recombination"/>
    <property type="evidence" value="ECO:0007669"/>
    <property type="project" value="UniProtKB-KW"/>
</dbReference>
<feature type="region of interest" description="Disordered" evidence="2">
    <location>
        <begin position="290"/>
        <end position="313"/>
    </location>
</feature>
<dbReference type="Proteomes" id="UP000694925">
    <property type="component" value="Unplaced"/>
</dbReference>
<name>A0AAJ7S9L9_9HYME</name>
<accession>A0AAJ7S9L9</accession>
<keyword evidence="3" id="KW-1185">Reference proteome</keyword>
<evidence type="ECO:0000313" key="4">
    <source>
        <dbReference type="RefSeq" id="XP_026673901.1"/>
    </source>
</evidence>
<dbReference type="Gene3D" id="1.10.443.10">
    <property type="entry name" value="Intergrase catalytic core"/>
    <property type="match status" value="1"/>
</dbReference>
<organism evidence="3 4">
    <name type="scientific">Ceratina calcarata</name>
    <dbReference type="NCBI Taxonomy" id="156304"/>
    <lineage>
        <taxon>Eukaryota</taxon>
        <taxon>Metazoa</taxon>
        <taxon>Ecdysozoa</taxon>
        <taxon>Arthropoda</taxon>
        <taxon>Hexapoda</taxon>
        <taxon>Insecta</taxon>
        <taxon>Pterygota</taxon>
        <taxon>Neoptera</taxon>
        <taxon>Endopterygota</taxon>
        <taxon>Hymenoptera</taxon>
        <taxon>Apocrita</taxon>
        <taxon>Aculeata</taxon>
        <taxon>Apoidea</taxon>
        <taxon>Anthophila</taxon>
        <taxon>Apidae</taxon>
        <taxon>Ceratina</taxon>
        <taxon>Zadontomerus</taxon>
    </lineage>
</organism>
<evidence type="ECO:0000256" key="1">
    <source>
        <dbReference type="ARBA" id="ARBA00023172"/>
    </source>
</evidence>
<dbReference type="GeneID" id="113465002"/>
<gene>
    <name evidence="4" type="primary">LOC113465002</name>
</gene>
<dbReference type="InterPro" id="IPR013762">
    <property type="entry name" value="Integrase-like_cat_sf"/>
</dbReference>
<protein>
    <submittedName>
        <fullName evidence="4">Uncharacterized protein LOC113465002</fullName>
    </submittedName>
</protein>
<sequence length="325" mass="36542">MSKTMSTHASGSKDDDVPPEMLAAAKEIAFNSLPNISKRKYTIVYNEFKKWRSTKNTNSFAEAVLLVYFNEIGSKFAASTLWSKYSMLKATIKAYDGIDISKYPQLIGFLKKKNSGYKPKKSKVLTTADVSKFLEEAPDAEYLGMKALLVIGLSGACRREELTNLCTEDVQDHGTFLSITLQKTKTKITRTFTPLGINKIGSVPQEIAKYLKLENPELYTGHTFRRSSATILVDAGGDITDLKRHVPEGYRKCTTFRLKISVFVDSKNSTTLRGSHRNLTFGGVRFRVSAEKSGGEKHRERKNGKKEQGRLEWLTDVEDKVQRKT</sequence>
<dbReference type="GO" id="GO:0003677">
    <property type="term" value="F:DNA binding"/>
    <property type="evidence" value="ECO:0007669"/>
    <property type="project" value="InterPro"/>
</dbReference>
<dbReference type="SUPFAM" id="SSF56349">
    <property type="entry name" value="DNA breaking-rejoining enzymes"/>
    <property type="match status" value="1"/>
</dbReference>
<dbReference type="KEGG" id="ccal:113465002"/>
<proteinExistence type="predicted"/>
<dbReference type="InterPro" id="IPR011010">
    <property type="entry name" value="DNA_brk_join_enz"/>
</dbReference>
<reference evidence="4" key="1">
    <citation type="submission" date="2025-08" db="UniProtKB">
        <authorList>
            <consortium name="RefSeq"/>
        </authorList>
    </citation>
    <scope>IDENTIFICATION</scope>
    <source>
        <tissue evidence="4">Whole body</tissue>
    </source>
</reference>